<feature type="compositionally biased region" description="Basic and acidic residues" evidence="1">
    <location>
        <begin position="22"/>
        <end position="32"/>
    </location>
</feature>
<organism evidence="2 3">
    <name type="scientific">Phyllostomus discolor</name>
    <name type="common">pale spear-nosed bat</name>
    <dbReference type="NCBI Taxonomy" id="89673"/>
    <lineage>
        <taxon>Eukaryota</taxon>
        <taxon>Metazoa</taxon>
        <taxon>Chordata</taxon>
        <taxon>Craniata</taxon>
        <taxon>Vertebrata</taxon>
        <taxon>Euteleostomi</taxon>
        <taxon>Mammalia</taxon>
        <taxon>Eutheria</taxon>
        <taxon>Laurasiatheria</taxon>
        <taxon>Chiroptera</taxon>
        <taxon>Yangochiroptera</taxon>
        <taxon>Phyllostomidae</taxon>
        <taxon>Phyllostominae</taxon>
        <taxon>Phyllostomus</taxon>
    </lineage>
</organism>
<proteinExistence type="predicted"/>
<comment type="caution">
    <text evidence="2">The sequence shown here is derived from an EMBL/GenBank/DDBJ whole genome shotgun (WGS) entry which is preliminary data.</text>
</comment>
<name>A0A834EG11_9CHIR</name>
<dbReference type="AlphaFoldDB" id="A0A834EG11"/>
<evidence type="ECO:0000256" key="1">
    <source>
        <dbReference type="SAM" id="MobiDB-lite"/>
    </source>
</evidence>
<feature type="region of interest" description="Disordered" evidence="1">
    <location>
        <begin position="1"/>
        <end position="95"/>
    </location>
</feature>
<dbReference type="Proteomes" id="UP000664940">
    <property type="component" value="Unassembled WGS sequence"/>
</dbReference>
<reference evidence="2 3" key="1">
    <citation type="journal article" date="2020" name="Nature">
        <title>Six reference-quality genomes reveal evolution of bat adaptations.</title>
        <authorList>
            <person name="Jebb D."/>
            <person name="Huang Z."/>
            <person name="Pippel M."/>
            <person name="Hughes G.M."/>
            <person name="Lavrichenko K."/>
            <person name="Devanna P."/>
            <person name="Winkler S."/>
            <person name="Jermiin L.S."/>
            <person name="Skirmuntt E.C."/>
            <person name="Katzourakis A."/>
            <person name="Burkitt-Gray L."/>
            <person name="Ray D.A."/>
            <person name="Sullivan K.A.M."/>
            <person name="Roscito J.G."/>
            <person name="Kirilenko B.M."/>
            <person name="Davalos L.M."/>
            <person name="Corthals A.P."/>
            <person name="Power M.L."/>
            <person name="Jones G."/>
            <person name="Ransome R.D."/>
            <person name="Dechmann D.K.N."/>
            <person name="Locatelli A.G."/>
            <person name="Puechmaille S.J."/>
            <person name="Fedrigo O."/>
            <person name="Jarvis E.D."/>
            <person name="Hiller M."/>
            <person name="Vernes S.C."/>
            <person name="Myers E.W."/>
            <person name="Teeling E.C."/>
        </authorList>
    </citation>
    <scope>NUCLEOTIDE SEQUENCE [LARGE SCALE GENOMIC DNA]</scope>
    <source>
        <strain evidence="2">Bat1K_MPI-CBG_1</strain>
    </source>
</reference>
<sequence length="170" mass="17762">MESPCSLPTAPRAASPTLLRPSLEKGPQHPDLAESGSCPPSKHKRQLRKTGLHPSLELQGPLETEGSGPGRQHPKSNTDGGSGSRPPVPELNSSYVVTGRLPGCGSRSALGVAVEGLIPGRLALAPPSNLPWSFLIFKDSFGVPGFPHVTKSPHLLPRGGPPLTLAQDPF</sequence>
<gene>
    <name evidence="2" type="ORF">HJG60_010046</name>
</gene>
<feature type="compositionally biased region" description="Basic residues" evidence="1">
    <location>
        <begin position="41"/>
        <end position="51"/>
    </location>
</feature>
<evidence type="ECO:0000313" key="2">
    <source>
        <dbReference type="EMBL" id="KAF6119560.1"/>
    </source>
</evidence>
<dbReference type="EMBL" id="JABVXQ010000003">
    <property type="protein sequence ID" value="KAF6119560.1"/>
    <property type="molecule type" value="Genomic_DNA"/>
</dbReference>
<evidence type="ECO:0000313" key="3">
    <source>
        <dbReference type="Proteomes" id="UP000664940"/>
    </source>
</evidence>
<accession>A0A834EG11</accession>
<protein>
    <submittedName>
        <fullName evidence="2">Uncharacterized protein</fullName>
    </submittedName>
</protein>